<name>A0ABV5QUW7_9ACTN</name>
<dbReference type="RefSeq" id="WP_382745992.1">
    <property type="nucleotide sequence ID" value="NZ_JBHMCT010000013.1"/>
</dbReference>
<sequence length="158" mass="16353">MFEEFGGRRSVRRTETEVAGRSRVATGWGRFVLAVALLVGIVLMHVLGHPGDHAAPTHSSGKHMTTTTHAVAAVEHVAADAVHASHPDPAHGAGVAAACVAVLGAGIGLLLVVRRALARGCRGAEALLPAVRLAHALRAIPPPAPPRSLLTRLSLLRI</sequence>
<keyword evidence="3" id="KW-1185">Reference proteome</keyword>
<dbReference type="Proteomes" id="UP001589716">
    <property type="component" value="Unassembled WGS sequence"/>
</dbReference>
<feature type="transmembrane region" description="Helical" evidence="1">
    <location>
        <begin position="93"/>
        <end position="113"/>
    </location>
</feature>
<gene>
    <name evidence="2" type="ORF">ACFFTP_22335</name>
</gene>
<dbReference type="EMBL" id="JBHMCT010000013">
    <property type="protein sequence ID" value="MFB9556918.1"/>
    <property type="molecule type" value="Genomic_DNA"/>
</dbReference>
<evidence type="ECO:0000313" key="2">
    <source>
        <dbReference type="EMBL" id="MFB9556918.1"/>
    </source>
</evidence>
<protein>
    <submittedName>
        <fullName evidence="2">DUF6153 family protein</fullName>
    </submittedName>
</protein>
<accession>A0ABV5QUW7</accession>
<dbReference type="Pfam" id="PF19650">
    <property type="entry name" value="DUF6153"/>
    <property type="match status" value="1"/>
</dbReference>
<keyword evidence="1" id="KW-1133">Transmembrane helix</keyword>
<evidence type="ECO:0000256" key="1">
    <source>
        <dbReference type="SAM" id="Phobius"/>
    </source>
</evidence>
<evidence type="ECO:0000313" key="3">
    <source>
        <dbReference type="Proteomes" id="UP001589716"/>
    </source>
</evidence>
<feature type="transmembrane region" description="Helical" evidence="1">
    <location>
        <begin position="31"/>
        <end position="48"/>
    </location>
</feature>
<dbReference type="InterPro" id="IPR046151">
    <property type="entry name" value="DUF6153"/>
</dbReference>
<keyword evidence="1" id="KW-0812">Transmembrane</keyword>
<comment type="caution">
    <text evidence="2">The sequence shown here is derived from an EMBL/GenBank/DDBJ whole genome shotgun (WGS) entry which is preliminary data.</text>
</comment>
<organism evidence="2 3">
    <name type="scientific">Streptomyces roseoviridis</name>
    <dbReference type="NCBI Taxonomy" id="67361"/>
    <lineage>
        <taxon>Bacteria</taxon>
        <taxon>Bacillati</taxon>
        <taxon>Actinomycetota</taxon>
        <taxon>Actinomycetes</taxon>
        <taxon>Kitasatosporales</taxon>
        <taxon>Streptomycetaceae</taxon>
        <taxon>Streptomyces</taxon>
    </lineage>
</organism>
<keyword evidence="1" id="KW-0472">Membrane</keyword>
<proteinExistence type="predicted"/>
<reference evidence="2 3" key="1">
    <citation type="submission" date="2024-09" db="EMBL/GenBank/DDBJ databases">
        <authorList>
            <person name="Sun Q."/>
            <person name="Mori K."/>
        </authorList>
    </citation>
    <scope>NUCLEOTIDE SEQUENCE [LARGE SCALE GENOMIC DNA]</scope>
    <source>
        <strain evidence="2 3">JCM 4414</strain>
    </source>
</reference>